<protein>
    <submittedName>
        <fullName evidence="1">Uncharacterized protein</fullName>
    </submittedName>
</protein>
<dbReference type="EMBL" id="ACCJ01000325">
    <property type="protein sequence ID" value="EEG53888.1"/>
    <property type="molecule type" value="Genomic_DNA"/>
</dbReference>
<proteinExistence type="predicted"/>
<accession>C0D477</accession>
<evidence type="ECO:0000313" key="2">
    <source>
        <dbReference type="Proteomes" id="UP000004756"/>
    </source>
</evidence>
<dbReference type="Proteomes" id="UP000004756">
    <property type="component" value="Unassembled WGS sequence"/>
</dbReference>
<dbReference type="AlphaFoldDB" id="C0D477"/>
<reference evidence="1 2" key="1">
    <citation type="submission" date="2009-02" db="EMBL/GenBank/DDBJ databases">
        <title>Draft genome sequence of Clostridium asparagiforme (DSM 15981).</title>
        <authorList>
            <person name="Sudarsanam P."/>
            <person name="Ley R."/>
            <person name="Guruge J."/>
            <person name="Turnbaugh P.J."/>
            <person name="Mahowald M."/>
            <person name="Liep D."/>
            <person name="Gordon J."/>
        </authorList>
    </citation>
    <scope>NUCLEOTIDE SEQUENCE [LARGE SCALE GENOMIC DNA]</scope>
    <source>
        <strain evidence="1 2">DSM 15981</strain>
    </source>
</reference>
<organism evidence="1 2">
    <name type="scientific">[Clostridium] asparagiforme DSM 15981</name>
    <dbReference type="NCBI Taxonomy" id="518636"/>
    <lineage>
        <taxon>Bacteria</taxon>
        <taxon>Bacillati</taxon>
        <taxon>Bacillota</taxon>
        <taxon>Clostridia</taxon>
        <taxon>Lachnospirales</taxon>
        <taxon>Lachnospiraceae</taxon>
        <taxon>Enterocloster</taxon>
    </lineage>
</organism>
<name>C0D477_9FIRM</name>
<gene>
    <name evidence="1" type="ORF">CLOSTASPAR_04071</name>
</gene>
<dbReference type="HOGENOM" id="CLU_3307090_0_0_9"/>
<evidence type="ECO:0000313" key="1">
    <source>
        <dbReference type="EMBL" id="EEG53888.1"/>
    </source>
</evidence>
<keyword evidence="2" id="KW-1185">Reference proteome</keyword>
<comment type="caution">
    <text evidence="1">The sequence shown here is derived from an EMBL/GenBank/DDBJ whole genome shotgun (WGS) entry which is preliminary data.</text>
</comment>
<sequence>MCLRVDTGAANLQEILPLTAKTFIVIIRKRITYHQPGGW</sequence>